<keyword evidence="6" id="KW-0548">Nucleotidyltransferase</keyword>
<dbReference type="InterPro" id="IPR014729">
    <property type="entry name" value="Rossmann-like_a/b/a_fold"/>
</dbReference>
<evidence type="ECO:0000313" key="15">
    <source>
        <dbReference type="Proteomes" id="UP000494163"/>
    </source>
</evidence>
<dbReference type="STRING" id="30019.A0A0M3QTU8"/>
<evidence type="ECO:0000256" key="3">
    <source>
        <dbReference type="ARBA" id="ARBA00022630"/>
    </source>
</evidence>
<keyword evidence="9" id="KW-0067">ATP-binding</keyword>
<keyword evidence="8" id="KW-0274">FAD</keyword>
<evidence type="ECO:0000256" key="1">
    <source>
        <dbReference type="ARBA" id="ARBA00004726"/>
    </source>
</evidence>
<protein>
    <recommendedName>
        <fullName evidence="2">FAD synthase</fullName>
        <ecNumber evidence="2">2.7.7.2</ecNumber>
    </recommendedName>
    <alternativeName>
        <fullName evidence="10">FAD pyrophosphorylase</fullName>
    </alternativeName>
    <alternativeName>
        <fullName evidence="11">FMN adenylyltransferase</fullName>
    </alternativeName>
</protein>
<evidence type="ECO:0000256" key="4">
    <source>
        <dbReference type="ARBA" id="ARBA00022643"/>
    </source>
</evidence>
<evidence type="ECO:0000256" key="8">
    <source>
        <dbReference type="ARBA" id="ARBA00022827"/>
    </source>
</evidence>
<dbReference type="PANTHER" id="PTHR23293:SF9">
    <property type="entry name" value="FAD SYNTHASE"/>
    <property type="match status" value="1"/>
</dbReference>
<dbReference type="Pfam" id="PF01507">
    <property type="entry name" value="PAPS_reduct"/>
    <property type="match status" value="1"/>
</dbReference>
<dbReference type="AlphaFoldDB" id="A0A0M3QTU8"/>
<keyword evidence="15" id="KW-1185">Reference proteome</keyword>
<reference evidence="14 15" key="1">
    <citation type="submission" date="2015-08" db="EMBL/GenBank/DDBJ databases">
        <title>Ancestral chromatin configuration constrains chromatin evolution on differentiating sex chromosomes in Drosophila.</title>
        <authorList>
            <person name="Zhou Q."/>
            <person name="Bachtrog D."/>
        </authorList>
    </citation>
    <scope>NUCLEOTIDE SEQUENCE [LARGE SCALE GENOMIC DNA]</scope>
    <source>
        <tissue evidence="14">Whole larvae</tissue>
    </source>
</reference>
<dbReference type="SUPFAM" id="SSF52402">
    <property type="entry name" value="Adenine nucleotide alpha hydrolases-like"/>
    <property type="match status" value="1"/>
</dbReference>
<dbReference type="CDD" id="cd23948">
    <property type="entry name" value="FAD_synthase"/>
    <property type="match status" value="1"/>
</dbReference>
<evidence type="ECO:0000259" key="13">
    <source>
        <dbReference type="Pfam" id="PF01507"/>
    </source>
</evidence>
<dbReference type="Gene3D" id="3.40.50.620">
    <property type="entry name" value="HUPs"/>
    <property type="match status" value="1"/>
</dbReference>
<dbReference type="InterPro" id="IPR002500">
    <property type="entry name" value="PAPS_reduct_dom"/>
</dbReference>
<dbReference type="PANTHER" id="PTHR23293">
    <property type="entry name" value="FAD SYNTHETASE-RELATED FMN ADENYLYLTRANSFERASE"/>
    <property type="match status" value="1"/>
</dbReference>
<proteinExistence type="predicted"/>
<keyword evidence="4" id="KW-0288">FMN</keyword>
<dbReference type="EMBL" id="CP012523">
    <property type="protein sequence ID" value="ALC39509.1"/>
    <property type="molecule type" value="Genomic_DNA"/>
</dbReference>
<sequence>MYSCHLQKSEHQNHLAVPPITQKLRLANEITERAFKLYQPEELMLCFNGGKDCTVLLDVIARQKSWSTPLRAMCVKSHDPFAEVEQFIDFCTQHYKLDLKRYDGALKLAIEQALIERPEVRAVFLGCRRTDPGCAQLSAMTPCDNGWPRLMRIFPLLDWNYQDIWSYLRSQKLHYCCLYDEGYTSLGCRSSTRPNPSLLDFDELDSKLKYLPAYELQDNKLERANREDGCLIRKV</sequence>
<dbReference type="SMR" id="A0A0M3QTU8"/>
<evidence type="ECO:0000256" key="5">
    <source>
        <dbReference type="ARBA" id="ARBA00022679"/>
    </source>
</evidence>
<comment type="pathway">
    <text evidence="1">Cofactor biosynthesis; FAD biosynthesis; FAD from FMN: step 1/1.</text>
</comment>
<dbReference type="GO" id="GO:0003919">
    <property type="term" value="F:FMN adenylyltransferase activity"/>
    <property type="evidence" value="ECO:0007669"/>
    <property type="project" value="UniProtKB-EC"/>
</dbReference>
<accession>A0A0M3QTU8</accession>
<keyword evidence="5" id="KW-0808">Transferase</keyword>
<dbReference type="OMA" id="LPYCCLY"/>
<keyword evidence="7" id="KW-0547">Nucleotide-binding</keyword>
<evidence type="ECO:0000256" key="9">
    <source>
        <dbReference type="ARBA" id="ARBA00022840"/>
    </source>
</evidence>
<evidence type="ECO:0000256" key="12">
    <source>
        <dbReference type="ARBA" id="ARBA00049494"/>
    </source>
</evidence>
<evidence type="ECO:0000256" key="6">
    <source>
        <dbReference type="ARBA" id="ARBA00022695"/>
    </source>
</evidence>
<evidence type="ECO:0000313" key="14">
    <source>
        <dbReference type="EMBL" id="ALC39509.1"/>
    </source>
</evidence>
<evidence type="ECO:0000256" key="2">
    <source>
        <dbReference type="ARBA" id="ARBA00012393"/>
    </source>
</evidence>
<keyword evidence="3" id="KW-0285">Flavoprotein</keyword>
<dbReference type="EC" id="2.7.7.2" evidence="2"/>
<dbReference type="OrthoDB" id="270728at2759"/>
<feature type="domain" description="Phosphoadenosine phosphosulphate reductase" evidence="13">
    <location>
        <begin position="102"/>
        <end position="194"/>
    </location>
</feature>
<evidence type="ECO:0000256" key="11">
    <source>
        <dbReference type="ARBA" id="ARBA00031871"/>
    </source>
</evidence>
<evidence type="ECO:0000256" key="10">
    <source>
        <dbReference type="ARBA" id="ARBA00031145"/>
    </source>
</evidence>
<dbReference type="GO" id="GO:0005524">
    <property type="term" value="F:ATP binding"/>
    <property type="evidence" value="ECO:0007669"/>
    <property type="project" value="UniProtKB-KW"/>
</dbReference>
<evidence type="ECO:0000256" key="7">
    <source>
        <dbReference type="ARBA" id="ARBA00022741"/>
    </source>
</evidence>
<gene>
    <name evidence="14" type="ORF">Dbus_chr2Lg1594</name>
</gene>
<dbReference type="Proteomes" id="UP000494163">
    <property type="component" value="Chromosome 2L"/>
</dbReference>
<dbReference type="GO" id="GO:0006747">
    <property type="term" value="P:FAD biosynthetic process"/>
    <property type="evidence" value="ECO:0007669"/>
    <property type="project" value="TreeGrafter"/>
</dbReference>
<name>A0A0M3QTU8_DROBS</name>
<comment type="catalytic activity">
    <reaction evidence="12">
        <text>FMN + ATP + H(+) = FAD + diphosphate</text>
        <dbReference type="Rhea" id="RHEA:17237"/>
        <dbReference type="ChEBI" id="CHEBI:15378"/>
        <dbReference type="ChEBI" id="CHEBI:30616"/>
        <dbReference type="ChEBI" id="CHEBI:33019"/>
        <dbReference type="ChEBI" id="CHEBI:57692"/>
        <dbReference type="ChEBI" id="CHEBI:58210"/>
        <dbReference type="EC" id="2.7.7.2"/>
    </reaction>
</comment>
<organism evidence="14 15">
    <name type="scientific">Drosophila busckii</name>
    <name type="common">Fruit fly</name>
    <dbReference type="NCBI Taxonomy" id="30019"/>
    <lineage>
        <taxon>Eukaryota</taxon>
        <taxon>Metazoa</taxon>
        <taxon>Ecdysozoa</taxon>
        <taxon>Arthropoda</taxon>
        <taxon>Hexapoda</taxon>
        <taxon>Insecta</taxon>
        <taxon>Pterygota</taxon>
        <taxon>Neoptera</taxon>
        <taxon>Endopterygota</taxon>
        <taxon>Diptera</taxon>
        <taxon>Brachycera</taxon>
        <taxon>Muscomorpha</taxon>
        <taxon>Ephydroidea</taxon>
        <taxon>Drosophilidae</taxon>
        <taxon>Drosophila</taxon>
    </lineage>
</organism>